<dbReference type="Proteomes" id="UP001175228">
    <property type="component" value="Unassembled WGS sequence"/>
</dbReference>
<feature type="non-terminal residue" evidence="2">
    <location>
        <position position="1"/>
    </location>
</feature>
<protein>
    <submittedName>
        <fullName evidence="2">Uncharacterized protein</fullName>
    </submittedName>
</protein>
<name>A0AA39Q2U1_9AGAR</name>
<feature type="non-terminal residue" evidence="2">
    <location>
        <position position="63"/>
    </location>
</feature>
<evidence type="ECO:0000313" key="2">
    <source>
        <dbReference type="EMBL" id="KAK0494769.1"/>
    </source>
</evidence>
<evidence type="ECO:0000256" key="1">
    <source>
        <dbReference type="SAM" id="Phobius"/>
    </source>
</evidence>
<sequence length="63" mass="7605">LYYLAFPMDRKFTKYLIYGIYTIEFVQTILISHNIFAMFRYGFSDINALTEVHFNWLIIPIMS</sequence>
<accession>A0AA39Q2U1</accession>
<evidence type="ECO:0000313" key="3">
    <source>
        <dbReference type="Proteomes" id="UP001175228"/>
    </source>
</evidence>
<keyword evidence="1" id="KW-0472">Membrane</keyword>
<keyword evidence="3" id="KW-1185">Reference proteome</keyword>
<comment type="caution">
    <text evidence="2">The sequence shown here is derived from an EMBL/GenBank/DDBJ whole genome shotgun (WGS) entry which is preliminary data.</text>
</comment>
<dbReference type="AlphaFoldDB" id="A0AA39Q2U1"/>
<dbReference type="EMBL" id="JAUEPU010000019">
    <property type="protein sequence ID" value="KAK0494769.1"/>
    <property type="molecule type" value="Genomic_DNA"/>
</dbReference>
<gene>
    <name evidence="2" type="ORF">EDD18DRAFT_1010966</name>
</gene>
<reference evidence="2" key="1">
    <citation type="submission" date="2023-06" db="EMBL/GenBank/DDBJ databases">
        <authorList>
            <consortium name="Lawrence Berkeley National Laboratory"/>
            <person name="Ahrendt S."/>
            <person name="Sahu N."/>
            <person name="Indic B."/>
            <person name="Wong-Bajracharya J."/>
            <person name="Merenyi Z."/>
            <person name="Ke H.-M."/>
            <person name="Monk M."/>
            <person name="Kocsube S."/>
            <person name="Drula E."/>
            <person name="Lipzen A."/>
            <person name="Balint B."/>
            <person name="Henrissat B."/>
            <person name="Andreopoulos B."/>
            <person name="Martin F.M."/>
            <person name="Harder C.B."/>
            <person name="Rigling D."/>
            <person name="Ford K.L."/>
            <person name="Foster G.D."/>
            <person name="Pangilinan J."/>
            <person name="Papanicolaou A."/>
            <person name="Barry K."/>
            <person name="LaButti K."/>
            <person name="Viragh M."/>
            <person name="Koriabine M."/>
            <person name="Yan M."/>
            <person name="Riley R."/>
            <person name="Champramary S."/>
            <person name="Plett K.L."/>
            <person name="Tsai I.J."/>
            <person name="Slot J."/>
            <person name="Sipos G."/>
            <person name="Plett J."/>
            <person name="Nagy L.G."/>
            <person name="Grigoriev I.V."/>
        </authorList>
    </citation>
    <scope>NUCLEOTIDE SEQUENCE</scope>
    <source>
        <strain evidence="2">HWK02</strain>
    </source>
</reference>
<keyword evidence="1" id="KW-0812">Transmembrane</keyword>
<feature type="transmembrane region" description="Helical" evidence="1">
    <location>
        <begin position="15"/>
        <end position="36"/>
    </location>
</feature>
<proteinExistence type="predicted"/>
<keyword evidence="1" id="KW-1133">Transmembrane helix</keyword>
<organism evidence="2 3">
    <name type="scientific">Armillaria luteobubalina</name>
    <dbReference type="NCBI Taxonomy" id="153913"/>
    <lineage>
        <taxon>Eukaryota</taxon>
        <taxon>Fungi</taxon>
        <taxon>Dikarya</taxon>
        <taxon>Basidiomycota</taxon>
        <taxon>Agaricomycotina</taxon>
        <taxon>Agaricomycetes</taxon>
        <taxon>Agaricomycetidae</taxon>
        <taxon>Agaricales</taxon>
        <taxon>Marasmiineae</taxon>
        <taxon>Physalacriaceae</taxon>
        <taxon>Armillaria</taxon>
    </lineage>
</organism>